<dbReference type="NCBIfam" id="TIGR01918">
    <property type="entry name" value="various_sel_PB"/>
    <property type="match status" value="1"/>
</dbReference>
<organism evidence="3 4">
    <name type="scientific">Enterococcus phoeniculicola ATCC BAA-412</name>
    <dbReference type="NCBI Taxonomy" id="1158610"/>
    <lineage>
        <taxon>Bacteria</taxon>
        <taxon>Bacillati</taxon>
        <taxon>Bacillota</taxon>
        <taxon>Bacilli</taxon>
        <taxon>Lactobacillales</taxon>
        <taxon>Enterococcaceae</taxon>
        <taxon>Enterococcus</taxon>
    </lineage>
</organism>
<dbReference type="Pfam" id="PF07355">
    <property type="entry name" value="GRDB"/>
    <property type="match status" value="1"/>
</dbReference>
<evidence type="ECO:0000313" key="4">
    <source>
        <dbReference type="Proteomes" id="UP000013785"/>
    </source>
</evidence>
<dbReference type="HOGENOM" id="CLU_131390_0_0_9"/>
<dbReference type="eggNOG" id="COG1978">
    <property type="taxonomic scope" value="Bacteria"/>
</dbReference>
<dbReference type="OrthoDB" id="9764267at2"/>
<evidence type="ECO:0000313" key="3">
    <source>
        <dbReference type="EMBL" id="EOL41223.1"/>
    </source>
</evidence>
<dbReference type="InterPro" id="IPR010187">
    <property type="entry name" value="Various_sel_PB"/>
</dbReference>
<dbReference type="PATRIC" id="fig|1158610.3.peg.3427"/>
<dbReference type="STRING" id="154621.RV11_GL001003"/>
<dbReference type="NCBIfam" id="NF041545">
    <property type="entry name" value="GrdB_like_no_Se"/>
    <property type="match status" value="1"/>
</dbReference>
<accession>R3TJD5</accession>
<dbReference type="GO" id="GO:0050485">
    <property type="term" value="F:oxidoreductase activity, acting on X-H and Y-H to form an X-Y bond, with a disulfide as acceptor"/>
    <property type="evidence" value="ECO:0007669"/>
    <property type="project" value="InterPro"/>
</dbReference>
<dbReference type="RefSeq" id="WP_010770062.1">
    <property type="nucleotide sequence ID" value="NZ_ASWE01000001.1"/>
</dbReference>
<protein>
    <submittedName>
        <fullName evidence="3">Glycine/betaine/sarcosine/D-proline reductase family selenoprotein B</fullName>
    </submittedName>
</protein>
<gene>
    <name evidence="3" type="ORF">UC3_03432</name>
</gene>
<evidence type="ECO:0000256" key="2">
    <source>
        <dbReference type="ARBA" id="ARBA00023002"/>
    </source>
</evidence>
<evidence type="ECO:0000256" key="1">
    <source>
        <dbReference type="ARBA" id="ARBA00022933"/>
    </source>
</evidence>
<name>R3TJD5_9ENTE</name>
<keyword evidence="4" id="KW-1185">Reference proteome</keyword>
<proteinExistence type="predicted"/>
<dbReference type="Proteomes" id="UP000013785">
    <property type="component" value="Unassembled WGS sequence"/>
</dbReference>
<keyword evidence="2" id="KW-0560">Oxidoreductase</keyword>
<dbReference type="EMBL" id="AJAT01000021">
    <property type="protein sequence ID" value="EOL41223.1"/>
    <property type="molecule type" value="Genomic_DNA"/>
</dbReference>
<reference evidence="3 4" key="1">
    <citation type="submission" date="2013-02" db="EMBL/GenBank/DDBJ databases">
        <title>The Genome Sequence of Enterococcus phoeniculicola BAA-412.</title>
        <authorList>
            <consortium name="The Broad Institute Genome Sequencing Platform"/>
            <consortium name="The Broad Institute Genome Sequencing Center for Infectious Disease"/>
            <person name="Earl A.M."/>
            <person name="Gilmore M.S."/>
            <person name="Lebreton F."/>
            <person name="Walker B."/>
            <person name="Young S.K."/>
            <person name="Zeng Q."/>
            <person name="Gargeya S."/>
            <person name="Fitzgerald M."/>
            <person name="Haas B."/>
            <person name="Abouelleil A."/>
            <person name="Alvarado L."/>
            <person name="Arachchi H.M."/>
            <person name="Berlin A.M."/>
            <person name="Chapman S.B."/>
            <person name="Dewar J."/>
            <person name="Goldberg J."/>
            <person name="Griggs A."/>
            <person name="Gujja S."/>
            <person name="Hansen M."/>
            <person name="Howarth C."/>
            <person name="Imamovic A."/>
            <person name="Larimer J."/>
            <person name="McCowan C."/>
            <person name="Murphy C."/>
            <person name="Neiman D."/>
            <person name="Pearson M."/>
            <person name="Priest M."/>
            <person name="Roberts A."/>
            <person name="Saif S."/>
            <person name="Shea T."/>
            <person name="Sisk P."/>
            <person name="Sykes S."/>
            <person name="Wortman J."/>
            <person name="Nusbaum C."/>
            <person name="Birren B."/>
        </authorList>
    </citation>
    <scope>NUCLEOTIDE SEQUENCE [LARGE SCALE GENOMIC DNA]</scope>
    <source>
        <strain evidence="3 4">ATCC BAA-412</strain>
    </source>
</reference>
<dbReference type="InterPro" id="IPR048083">
    <property type="entry name" value="GrdB-like"/>
</dbReference>
<comment type="caution">
    <text evidence="3">The sequence shown here is derived from an EMBL/GenBank/DDBJ whole genome shotgun (WGS) entry which is preliminary data.</text>
</comment>
<dbReference type="AlphaFoldDB" id="R3TJD5"/>
<keyword evidence="1" id="KW-0712">Selenocysteine</keyword>
<sequence>MKIMMIFDQIQAGFGGKEKGHLALGGKKMAIGSAAMFDKYLSEVDGDIIATLYCGDDYYLENREEARRKLVAMTKKIAPDVVICGPAFNYEKYGLLCAEVGHAIESETAIPVVAAMSVECVEAIDEYKEVLTIIRMPKKGGIGLTDSLKKILQLADLKVNKRPLETFVEENCY</sequence>